<evidence type="ECO:0000313" key="1">
    <source>
        <dbReference type="EMBL" id="GHO47988.1"/>
    </source>
</evidence>
<keyword evidence="2" id="KW-1185">Reference proteome</keyword>
<organism evidence="1 2">
    <name type="scientific">Ktedonospora formicarum</name>
    <dbReference type="NCBI Taxonomy" id="2778364"/>
    <lineage>
        <taxon>Bacteria</taxon>
        <taxon>Bacillati</taxon>
        <taxon>Chloroflexota</taxon>
        <taxon>Ktedonobacteria</taxon>
        <taxon>Ktedonobacterales</taxon>
        <taxon>Ktedonobacteraceae</taxon>
        <taxon>Ktedonospora</taxon>
    </lineage>
</organism>
<accession>A0A8J3I905</accession>
<dbReference type="AlphaFoldDB" id="A0A8J3I905"/>
<comment type="caution">
    <text evidence="1">The sequence shown here is derived from an EMBL/GenBank/DDBJ whole genome shotgun (WGS) entry which is preliminary data.</text>
</comment>
<dbReference type="RefSeq" id="WP_220197204.1">
    <property type="nucleotide sequence ID" value="NZ_BNJF01000003.1"/>
</dbReference>
<sequence>MLNAMELAFGRFGSTQSSPIGTYVNMRTLAYYQQASDGVLPSAGIWHLVSTNASLPIATLASTINTALGSAYTAASFHAYSSGTDALSASQLGQVCNDA</sequence>
<name>A0A8J3I905_9CHLR</name>
<proteinExistence type="predicted"/>
<evidence type="ECO:0000313" key="2">
    <source>
        <dbReference type="Proteomes" id="UP000612362"/>
    </source>
</evidence>
<protein>
    <submittedName>
        <fullName evidence="1">Uncharacterized protein</fullName>
    </submittedName>
</protein>
<dbReference type="Proteomes" id="UP000612362">
    <property type="component" value="Unassembled WGS sequence"/>
</dbReference>
<reference evidence="1" key="1">
    <citation type="submission" date="2020-10" db="EMBL/GenBank/DDBJ databases">
        <title>Taxonomic study of unclassified bacteria belonging to the class Ktedonobacteria.</title>
        <authorList>
            <person name="Yabe S."/>
            <person name="Wang C.M."/>
            <person name="Zheng Y."/>
            <person name="Sakai Y."/>
            <person name="Cavaletti L."/>
            <person name="Monciardini P."/>
            <person name="Donadio S."/>
        </authorList>
    </citation>
    <scope>NUCLEOTIDE SEQUENCE</scope>
    <source>
        <strain evidence="1">SOSP1-1</strain>
    </source>
</reference>
<gene>
    <name evidence="1" type="ORF">KSX_61510</name>
</gene>
<dbReference type="EMBL" id="BNJF01000003">
    <property type="protein sequence ID" value="GHO47988.1"/>
    <property type="molecule type" value="Genomic_DNA"/>
</dbReference>